<dbReference type="EMBL" id="QPFP01000015">
    <property type="protein sequence ID" value="TEB32378.1"/>
    <property type="molecule type" value="Genomic_DNA"/>
</dbReference>
<keyword evidence="2" id="KW-1185">Reference proteome</keyword>
<gene>
    <name evidence="1" type="ORF">FA13DRAFT_250394</name>
</gene>
<accession>A0A4Y7TEL5</accession>
<dbReference type="Proteomes" id="UP000298030">
    <property type="component" value="Unassembled WGS sequence"/>
</dbReference>
<sequence>MNHTALFASLPASLTTLRISLPSVHGIGLDQFAHPIEIPAEVLNGLKTFEFNSDWGILHAPRLLLSCANFEYLSLNFRSRDPRFAPFEEGRLFEVHLPNLRTLRLQNQYYRLEMLKFFRTPALETLDIGYEKILFRYCVANQGLGNATLSPKGPLCEFVLRSGCQEALRSLRIHGFMVPLDPEDVQAISADCPSLTHLSLDRVGLKSDEFFYSFQRKLAGCGTPECIPPSCLPHLQQLQILDCPKKDYCCPSAFVFLRRLHHARGGSEADRIELVMSFGEGTGWEELAEEDFSEMREWAALDAEGRKMRDPVVFKIVGVEYGNKNWADPDDDGMRSHPFARPLDLAGIQFETFTPVNDI</sequence>
<dbReference type="SUPFAM" id="SSF52047">
    <property type="entry name" value="RNI-like"/>
    <property type="match status" value="1"/>
</dbReference>
<dbReference type="Gene3D" id="3.80.10.10">
    <property type="entry name" value="Ribonuclease Inhibitor"/>
    <property type="match status" value="1"/>
</dbReference>
<reference evidence="1 2" key="1">
    <citation type="journal article" date="2019" name="Nat. Ecol. Evol.">
        <title>Megaphylogeny resolves global patterns of mushroom evolution.</title>
        <authorList>
            <person name="Varga T."/>
            <person name="Krizsan K."/>
            <person name="Foldi C."/>
            <person name="Dima B."/>
            <person name="Sanchez-Garcia M."/>
            <person name="Sanchez-Ramirez S."/>
            <person name="Szollosi G.J."/>
            <person name="Szarkandi J.G."/>
            <person name="Papp V."/>
            <person name="Albert L."/>
            <person name="Andreopoulos W."/>
            <person name="Angelini C."/>
            <person name="Antonin V."/>
            <person name="Barry K.W."/>
            <person name="Bougher N.L."/>
            <person name="Buchanan P."/>
            <person name="Buyck B."/>
            <person name="Bense V."/>
            <person name="Catcheside P."/>
            <person name="Chovatia M."/>
            <person name="Cooper J."/>
            <person name="Damon W."/>
            <person name="Desjardin D."/>
            <person name="Finy P."/>
            <person name="Geml J."/>
            <person name="Haridas S."/>
            <person name="Hughes K."/>
            <person name="Justo A."/>
            <person name="Karasinski D."/>
            <person name="Kautmanova I."/>
            <person name="Kiss B."/>
            <person name="Kocsube S."/>
            <person name="Kotiranta H."/>
            <person name="LaButti K.M."/>
            <person name="Lechner B.E."/>
            <person name="Liimatainen K."/>
            <person name="Lipzen A."/>
            <person name="Lukacs Z."/>
            <person name="Mihaltcheva S."/>
            <person name="Morgado L.N."/>
            <person name="Niskanen T."/>
            <person name="Noordeloos M.E."/>
            <person name="Ohm R.A."/>
            <person name="Ortiz-Santana B."/>
            <person name="Ovrebo C."/>
            <person name="Racz N."/>
            <person name="Riley R."/>
            <person name="Savchenko A."/>
            <person name="Shiryaev A."/>
            <person name="Soop K."/>
            <person name="Spirin V."/>
            <person name="Szebenyi C."/>
            <person name="Tomsovsky M."/>
            <person name="Tulloss R.E."/>
            <person name="Uehling J."/>
            <person name="Grigoriev I.V."/>
            <person name="Vagvolgyi C."/>
            <person name="Papp T."/>
            <person name="Martin F.M."/>
            <person name="Miettinen O."/>
            <person name="Hibbett D.S."/>
            <person name="Nagy L.G."/>
        </authorList>
    </citation>
    <scope>NUCLEOTIDE SEQUENCE [LARGE SCALE GENOMIC DNA]</scope>
    <source>
        <strain evidence="1 2">FP101781</strain>
    </source>
</reference>
<evidence type="ECO:0000313" key="1">
    <source>
        <dbReference type="EMBL" id="TEB32378.1"/>
    </source>
</evidence>
<dbReference type="OrthoDB" id="10414182at2759"/>
<name>A0A4Y7TEL5_COPMI</name>
<comment type="caution">
    <text evidence="1">The sequence shown here is derived from an EMBL/GenBank/DDBJ whole genome shotgun (WGS) entry which is preliminary data.</text>
</comment>
<evidence type="ECO:0008006" key="3">
    <source>
        <dbReference type="Google" id="ProtNLM"/>
    </source>
</evidence>
<evidence type="ECO:0000313" key="2">
    <source>
        <dbReference type="Proteomes" id="UP000298030"/>
    </source>
</evidence>
<dbReference type="AlphaFoldDB" id="A0A4Y7TEL5"/>
<protein>
    <recommendedName>
        <fullName evidence="3">F-box domain-containing protein</fullName>
    </recommendedName>
</protein>
<organism evidence="1 2">
    <name type="scientific">Coprinellus micaceus</name>
    <name type="common">Glistening ink-cap mushroom</name>
    <name type="synonym">Coprinus micaceus</name>
    <dbReference type="NCBI Taxonomy" id="71717"/>
    <lineage>
        <taxon>Eukaryota</taxon>
        <taxon>Fungi</taxon>
        <taxon>Dikarya</taxon>
        <taxon>Basidiomycota</taxon>
        <taxon>Agaricomycotina</taxon>
        <taxon>Agaricomycetes</taxon>
        <taxon>Agaricomycetidae</taxon>
        <taxon>Agaricales</taxon>
        <taxon>Agaricineae</taxon>
        <taxon>Psathyrellaceae</taxon>
        <taxon>Coprinellus</taxon>
    </lineage>
</organism>
<dbReference type="InterPro" id="IPR032675">
    <property type="entry name" value="LRR_dom_sf"/>
</dbReference>
<proteinExistence type="predicted"/>